<dbReference type="Proteomes" id="UP000179769">
    <property type="component" value="Unassembled WGS sequence"/>
</dbReference>
<keyword evidence="3" id="KW-1185">Reference proteome</keyword>
<gene>
    <name evidence="2" type="ORF">BBK14_01900</name>
</gene>
<evidence type="ECO:0000313" key="3">
    <source>
        <dbReference type="Proteomes" id="UP000179769"/>
    </source>
</evidence>
<proteinExistence type="predicted"/>
<sequence>MTDDIIGLIDGAIEDWTTSADAMRWRPPGAEEPAPPTPPRVLFVINGVNEPRPAITAADLEAMGERLREIGRAYTEMLTRAWEAAAPALARIAQAAGELTENLERARGRGPATRKAASPRVPAYRDERPRWQTPYGPRGRR</sequence>
<evidence type="ECO:0000256" key="1">
    <source>
        <dbReference type="SAM" id="MobiDB-lite"/>
    </source>
</evidence>
<name>A0A1S1RMJ7_9ACTN</name>
<dbReference type="AlphaFoldDB" id="A0A1S1RMJ7"/>
<dbReference type="EMBL" id="MAXA01000002">
    <property type="protein sequence ID" value="OHV46625.1"/>
    <property type="molecule type" value="Genomic_DNA"/>
</dbReference>
<dbReference type="RefSeq" id="WP_071059508.1">
    <property type="nucleotide sequence ID" value="NZ_MAXA01000002.1"/>
</dbReference>
<accession>A0A1S1RMJ7</accession>
<comment type="caution">
    <text evidence="2">The sequence shown here is derived from an EMBL/GenBank/DDBJ whole genome shotgun (WGS) entry which is preliminary data.</text>
</comment>
<feature type="region of interest" description="Disordered" evidence="1">
    <location>
        <begin position="102"/>
        <end position="141"/>
    </location>
</feature>
<protein>
    <submittedName>
        <fullName evidence="2">Uncharacterized protein</fullName>
    </submittedName>
</protein>
<organism evidence="2 3">
    <name type="scientific">Parafrankia soli</name>
    <dbReference type="NCBI Taxonomy" id="2599596"/>
    <lineage>
        <taxon>Bacteria</taxon>
        <taxon>Bacillati</taxon>
        <taxon>Actinomycetota</taxon>
        <taxon>Actinomycetes</taxon>
        <taxon>Frankiales</taxon>
        <taxon>Frankiaceae</taxon>
        <taxon>Parafrankia</taxon>
    </lineage>
</organism>
<evidence type="ECO:0000313" key="2">
    <source>
        <dbReference type="EMBL" id="OHV46625.1"/>
    </source>
</evidence>
<reference evidence="3" key="1">
    <citation type="submission" date="2016-07" db="EMBL/GenBank/DDBJ databases">
        <title>Frankia sp. NRRL B-16219 Genome sequencing.</title>
        <authorList>
            <person name="Ghodhbane-Gtari F."/>
            <person name="Swanson E."/>
            <person name="Gueddou A."/>
            <person name="Louati M."/>
            <person name="Nouioui I."/>
            <person name="Hezbri K."/>
            <person name="Abebe-Akele F."/>
            <person name="Simpson S."/>
            <person name="Morris K."/>
            <person name="Thomas K."/>
            <person name="Gtari M."/>
            <person name="Tisa L.S."/>
        </authorList>
    </citation>
    <scope>NUCLEOTIDE SEQUENCE [LARGE SCALE GENOMIC DNA]</scope>
    <source>
        <strain evidence="3">NRRL B-16219</strain>
    </source>
</reference>